<dbReference type="STRING" id="47427.A0A2H3DY91"/>
<protein>
    <recommendedName>
        <fullName evidence="1">Helitron helicase-like domain-containing protein</fullName>
    </recommendedName>
</protein>
<dbReference type="AlphaFoldDB" id="A0A2H3DY91"/>
<accession>A0A2H3DY91</accession>
<organism evidence="2 3">
    <name type="scientific">Armillaria gallica</name>
    <name type="common">Bulbous honey fungus</name>
    <name type="synonym">Armillaria bulbosa</name>
    <dbReference type="NCBI Taxonomy" id="47427"/>
    <lineage>
        <taxon>Eukaryota</taxon>
        <taxon>Fungi</taxon>
        <taxon>Dikarya</taxon>
        <taxon>Basidiomycota</taxon>
        <taxon>Agaricomycotina</taxon>
        <taxon>Agaricomycetes</taxon>
        <taxon>Agaricomycetidae</taxon>
        <taxon>Agaricales</taxon>
        <taxon>Marasmiineae</taxon>
        <taxon>Physalacriaceae</taxon>
        <taxon>Armillaria</taxon>
    </lineage>
</organism>
<reference evidence="3" key="1">
    <citation type="journal article" date="2017" name="Nat. Ecol. Evol.">
        <title>Genome expansion and lineage-specific genetic innovations in the forest pathogenic fungi Armillaria.</title>
        <authorList>
            <person name="Sipos G."/>
            <person name="Prasanna A.N."/>
            <person name="Walter M.C."/>
            <person name="O'Connor E."/>
            <person name="Balint B."/>
            <person name="Krizsan K."/>
            <person name="Kiss B."/>
            <person name="Hess J."/>
            <person name="Varga T."/>
            <person name="Slot J."/>
            <person name="Riley R."/>
            <person name="Boka B."/>
            <person name="Rigling D."/>
            <person name="Barry K."/>
            <person name="Lee J."/>
            <person name="Mihaltcheva S."/>
            <person name="LaButti K."/>
            <person name="Lipzen A."/>
            <person name="Waldron R."/>
            <person name="Moloney N.M."/>
            <person name="Sperisen C."/>
            <person name="Kredics L."/>
            <person name="Vagvoelgyi C."/>
            <person name="Patrignani A."/>
            <person name="Fitzpatrick D."/>
            <person name="Nagy I."/>
            <person name="Doyle S."/>
            <person name="Anderson J.B."/>
            <person name="Grigoriev I.V."/>
            <person name="Gueldener U."/>
            <person name="Muensterkoetter M."/>
            <person name="Nagy L.G."/>
        </authorList>
    </citation>
    <scope>NUCLEOTIDE SEQUENCE [LARGE SCALE GENOMIC DNA]</scope>
    <source>
        <strain evidence="3">Ar21-2</strain>
    </source>
</reference>
<gene>
    <name evidence="2" type="ORF">ARMGADRAFT_884529</name>
</gene>
<evidence type="ECO:0000313" key="2">
    <source>
        <dbReference type="EMBL" id="PBK92436.1"/>
    </source>
</evidence>
<dbReference type="EMBL" id="KZ293658">
    <property type="protein sequence ID" value="PBK92436.1"/>
    <property type="molecule type" value="Genomic_DNA"/>
</dbReference>
<name>A0A2H3DY91_ARMGA</name>
<evidence type="ECO:0000259" key="1">
    <source>
        <dbReference type="Pfam" id="PF14214"/>
    </source>
</evidence>
<evidence type="ECO:0000313" key="3">
    <source>
        <dbReference type="Proteomes" id="UP000217790"/>
    </source>
</evidence>
<dbReference type="InterPro" id="IPR025476">
    <property type="entry name" value="Helitron_helicase-like"/>
</dbReference>
<proteinExistence type="predicted"/>
<feature type="non-terminal residue" evidence="2">
    <location>
        <position position="105"/>
    </location>
</feature>
<keyword evidence="3" id="KW-1185">Reference proteome</keyword>
<sequence length="105" mass="11433">TSFRVKKKKFPEVADKFAAVSAAAVAVVAERISNGDFKTANTPEERRVLTLMKEVNAVASAIPGSSMARVAKRNEIKGLMMDKGLASFYITINPADIYNPIVKFL</sequence>
<dbReference type="InParanoid" id="A0A2H3DY91"/>
<feature type="domain" description="Helitron helicase-like" evidence="1">
    <location>
        <begin position="31"/>
        <end position="104"/>
    </location>
</feature>
<feature type="non-terminal residue" evidence="2">
    <location>
        <position position="1"/>
    </location>
</feature>
<dbReference type="Proteomes" id="UP000217790">
    <property type="component" value="Unassembled WGS sequence"/>
</dbReference>
<dbReference type="OrthoDB" id="432234at2759"/>
<dbReference type="Pfam" id="PF14214">
    <property type="entry name" value="Helitron_like_N"/>
    <property type="match status" value="1"/>
</dbReference>